<protein>
    <submittedName>
        <fullName evidence="1">Uncharacterized protein</fullName>
    </submittedName>
</protein>
<evidence type="ECO:0000313" key="2">
    <source>
        <dbReference type="Proteomes" id="UP000444316"/>
    </source>
</evidence>
<evidence type="ECO:0000313" key="1">
    <source>
        <dbReference type="EMBL" id="MYN47643.1"/>
    </source>
</evidence>
<keyword evidence="2" id="KW-1185">Reference proteome</keyword>
<name>A0A845I2W7_9BURK</name>
<sequence>MLIGGLGLLGLVRRRAAKQAA</sequence>
<gene>
    <name evidence="1" type="ORF">GTP23_21610</name>
</gene>
<accession>A0A845I2W7</accession>
<reference evidence="1" key="1">
    <citation type="submission" date="2019-12" db="EMBL/GenBank/DDBJ databases">
        <title>Novel species isolated from a subtropical stream in China.</title>
        <authorList>
            <person name="Lu H."/>
        </authorList>
    </citation>
    <scope>NUCLEOTIDE SEQUENCE [LARGE SCALE GENOMIC DNA]</scope>
    <source>
        <strain evidence="1">FT93W</strain>
    </source>
</reference>
<dbReference type="EMBL" id="WWCL01000007">
    <property type="protein sequence ID" value="MYN47643.1"/>
    <property type="molecule type" value="Genomic_DNA"/>
</dbReference>
<dbReference type="Proteomes" id="UP000444316">
    <property type="component" value="Unassembled WGS sequence"/>
</dbReference>
<proteinExistence type="predicted"/>
<comment type="caution">
    <text evidence="1">The sequence shown here is derived from an EMBL/GenBank/DDBJ whole genome shotgun (WGS) entry which is preliminary data.</text>
</comment>
<organism evidence="1 2">
    <name type="scientific">Duganella fentianensis</name>
    <dbReference type="NCBI Taxonomy" id="2692177"/>
    <lineage>
        <taxon>Bacteria</taxon>
        <taxon>Pseudomonadati</taxon>
        <taxon>Pseudomonadota</taxon>
        <taxon>Betaproteobacteria</taxon>
        <taxon>Burkholderiales</taxon>
        <taxon>Oxalobacteraceae</taxon>
        <taxon>Telluria group</taxon>
        <taxon>Duganella</taxon>
    </lineage>
</organism>
<dbReference type="AlphaFoldDB" id="A0A845I2W7"/>